<name>A0ABQ5MLD6_9FLAO</name>
<gene>
    <name evidence="1" type="ORF">Y10_25460</name>
</gene>
<dbReference type="InterPro" id="IPR008969">
    <property type="entry name" value="CarboxyPept-like_regulatory"/>
</dbReference>
<dbReference type="PROSITE" id="PS51257">
    <property type="entry name" value="PROKAR_LIPOPROTEIN"/>
    <property type="match status" value="1"/>
</dbReference>
<evidence type="ECO:0000313" key="2">
    <source>
        <dbReference type="Proteomes" id="UP001143543"/>
    </source>
</evidence>
<protein>
    <recommendedName>
        <fullName evidence="3">Carboxypeptidase regulatory-like domain-containing protein</fullName>
    </recommendedName>
</protein>
<proteinExistence type="predicted"/>
<organism evidence="1 2">
    <name type="scientific">Neptunitalea lumnitzerae</name>
    <dbReference type="NCBI Taxonomy" id="2965509"/>
    <lineage>
        <taxon>Bacteria</taxon>
        <taxon>Pseudomonadati</taxon>
        <taxon>Bacteroidota</taxon>
        <taxon>Flavobacteriia</taxon>
        <taxon>Flavobacteriales</taxon>
        <taxon>Flavobacteriaceae</taxon>
        <taxon>Neptunitalea</taxon>
    </lineage>
</organism>
<keyword evidence="2" id="KW-1185">Reference proteome</keyword>
<evidence type="ECO:0008006" key="3">
    <source>
        <dbReference type="Google" id="ProtNLM"/>
    </source>
</evidence>
<dbReference type="SUPFAM" id="SSF49464">
    <property type="entry name" value="Carboxypeptidase regulatory domain-like"/>
    <property type="match status" value="1"/>
</dbReference>
<accession>A0ABQ5MLD6</accession>
<evidence type="ECO:0000313" key="1">
    <source>
        <dbReference type="EMBL" id="GLB50178.1"/>
    </source>
</evidence>
<dbReference type="RefSeq" id="WP_281765810.1">
    <property type="nucleotide sequence ID" value="NZ_BRVO01000003.1"/>
</dbReference>
<reference evidence="1" key="1">
    <citation type="submission" date="2022-07" db="EMBL/GenBank/DDBJ databases">
        <title>Taxonomy of Novel Oxalotrophic and Methylotrophic Bacteria.</title>
        <authorList>
            <person name="Sahin N."/>
            <person name="Tani A."/>
        </authorList>
    </citation>
    <scope>NUCLEOTIDE SEQUENCE</scope>
    <source>
        <strain evidence="1">Y10</strain>
    </source>
</reference>
<dbReference type="Proteomes" id="UP001143543">
    <property type="component" value="Unassembled WGS sequence"/>
</dbReference>
<dbReference type="EMBL" id="BRVO01000003">
    <property type="protein sequence ID" value="GLB50178.1"/>
    <property type="molecule type" value="Genomic_DNA"/>
</dbReference>
<comment type="caution">
    <text evidence="1">The sequence shown here is derived from an EMBL/GenBank/DDBJ whole genome shotgun (WGS) entry which is preliminary data.</text>
</comment>
<sequence length="223" mass="25098">MKFNWLLSMLLSIFLVSCYDSEIKSEKRIYITGLVMDTSGNPVPNITVGYLENDALLGYGITNDVGKYEFYSFDTFDTIYTLECNKILADFNSGYTEHAMEVATVNTIVGNYLEQDFSIERVSVLDVSIIKTSTTNETVSCYVRYPEPLCKSFYEDTILQSTDCFNEIDSEAVDLTTQVPEGSLNVTSVLGETAQLIYEFSDGVEHVVTISLDQENTSYVLEY</sequence>